<sequence>MLLPALAFAQRSNAVPAFRMAQPPTIDGVIDTENEWKDAPKFEGMLDATTSAMSQESATFWLAYDRKFIYFAARMGDSKPNAIEATNYRSNVPLDGDDRIVLSIDPFGVLTEDSFNKFTINPRGASFIEIAGGRAAKREWLGEMLAAGRITETGWEVEARIPWKVMRLPRAGRHELRFNVTRYLRRTIQQFVWQYTDGGKPQNYGRWQAPELPDTTDRTVKLLPYTFTGWDHDNGRVTNAGLDMRTPITSTLDFVGSANPDFRNVENAILSLEFSYFARLVDESRPFFLEGQQYFTTSRDAPLFASQQIDRFDIGTKIAGKLDDKTDLGILNALSYGSQNAFAGKFRRQLTPRSWFEGGYVGLRQHGIGNDGTFMQYHREFGPYTFFAQQTTTRDTEMGYGHRYNTGVAFGKNGLSGSTEYVEISDEYLGRLGFAPETGIKGYTAYIEKYRPIGKGPILDTDAGVNAHFLRTMQGDPHRTGGETWAAATLRRDSTMMVLDYSYERFQGNDDKVVTAQLVRPRGNPYRNLQLSDSWGVVSGLPFNQGSVVVKYRPVEKMQLQATARRLKLGDTTQDQVILSGSHDLGNDRSLNGRMVKQGRDVNAYLAYRRSGNAGMEYSLILGDPNSVHTRTALVLKIVMPFELGRH</sequence>
<dbReference type="Gene3D" id="2.60.40.1190">
    <property type="match status" value="1"/>
</dbReference>
<dbReference type="SUPFAM" id="SSF49344">
    <property type="entry name" value="CBD9-like"/>
    <property type="match status" value="1"/>
</dbReference>
<organism evidence="1 2">
    <name type="scientific">Fimbriimonas ginsengisoli</name>
    <dbReference type="NCBI Taxonomy" id="1005039"/>
    <lineage>
        <taxon>Bacteria</taxon>
        <taxon>Bacillati</taxon>
        <taxon>Armatimonadota</taxon>
        <taxon>Fimbriimonadia</taxon>
        <taxon>Fimbriimonadales</taxon>
        <taxon>Fimbriimonadaceae</taxon>
        <taxon>Fimbriimonas</taxon>
    </lineage>
</organism>
<reference evidence="1" key="1">
    <citation type="submission" date="2020-07" db="EMBL/GenBank/DDBJ databases">
        <title>Huge and variable diversity of episymbiotic CPR bacteria and DPANN archaea in groundwater ecosystems.</title>
        <authorList>
            <person name="He C.Y."/>
            <person name="Keren R."/>
            <person name="Whittaker M."/>
            <person name="Farag I.F."/>
            <person name="Doudna J."/>
            <person name="Cate J.H.D."/>
            <person name="Banfield J.F."/>
        </authorList>
    </citation>
    <scope>NUCLEOTIDE SEQUENCE</scope>
    <source>
        <strain evidence="1">NC_groundwater_17_Pr7_B-0.1um_64_12</strain>
    </source>
</reference>
<accession>A0A931LR13</accession>
<evidence type="ECO:0000313" key="2">
    <source>
        <dbReference type="Proteomes" id="UP000727962"/>
    </source>
</evidence>
<evidence type="ECO:0008006" key="3">
    <source>
        <dbReference type="Google" id="ProtNLM"/>
    </source>
</evidence>
<dbReference type="EMBL" id="JACOSL010000015">
    <property type="protein sequence ID" value="MBI1755888.1"/>
    <property type="molecule type" value="Genomic_DNA"/>
</dbReference>
<proteinExistence type="predicted"/>
<gene>
    <name evidence="1" type="ORF">HYR64_02130</name>
</gene>
<dbReference type="Proteomes" id="UP000727962">
    <property type="component" value="Unassembled WGS sequence"/>
</dbReference>
<name>A0A931LR13_FIMGI</name>
<comment type="caution">
    <text evidence="1">The sequence shown here is derived from an EMBL/GenBank/DDBJ whole genome shotgun (WGS) entry which is preliminary data.</text>
</comment>
<evidence type="ECO:0000313" key="1">
    <source>
        <dbReference type="EMBL" id="MBI1755888.1"/>
    </source>
</evidence>
<protein>
    <recommendedName>
        <fullName evidence="3">Carbohydrate binding family 9 domain-containing protein</fullName>
    </recommendedName>
</protein>
<dbReference type="AlphaFoldDB" id="A0A931LR13"/>